<reference evidence="1" key="1">
    <citation type="journal article" date="2015" name="Proc. Natl. Acad. Sci. U.S.A.">
        <title>Networks of energetic and metabolic interactions define dynamics in microbial communities.</title>
        <authorList>
            <person name="Embree M."/>
            <person name="Liu J.K."/>
            <person name="Al-Bassam M.M."/>
            <person name="Zengler K."/>
        </authorList>
    </citation>
    <scope>NUCLEOTIDE SEQUENCE</scope>
</reference>
<accession>A0A0W8E5V5</accession>
<gene>
    <name evidence="1" type="ORF">ASZ90_018504</name>
</gene>
<evidence type="ECO:0000313" key="1">
    <source>
        <dbReference type="EMBL" id="KUG04058.1"/>
    </source>
</evidence>
<dbReference type="EMBL" id="LNQE01001860">
    <property type="protein sequence ID" value="KUG04058.1"/>
    <property type="molecule type" value="Genomic_DNA"/>
</dbReference>
<name>A0A0W8E5V5_9ZZZZ</name>
<protein>
    <submittedName>
        <fullName evidence="1">Uncharacterized protein</fullName>
    </submittedName>
</protein>
<comment type="caution">
    <text evidence="1">The sequence shown here is derived from an EMBL/GenBank/DDBJ whole genome shotgun (WGS) entry which is preliminary data.</text>
</comment>
<sequence>MNEEKIKNILAKIESWMMMTCEGCAMPEKLNPLIDEIRKILYSEASNQGSRIAGDIEGVKNPQIDR</sequence>
<proteinExistence type="predicted"/>
<dbReference type="AlphaFoldDB" id="A0A0W8E5V5"/>
<organism evidence="1">
    <name type="scientific">hydrocarbon metagenome</name>
    <dbReference type="NCBI Taxonomy" id="938273"/>
    <lineage>
        <taxon>unclassified sequences</taxon>
        <taxon>metagenomes</taxon>
        <taxon>ecological metagenomes</taxon>
    </lineage>
</organism>